<reference evidence="1" key="1">
    <citation type="submission" date="2024-05" db="EMBL/GenBank/DDBJ databases">
        <authorList>
            <person name="Kim S."/>
            <person name="Heo J."/>
            <person name="Choi H."/>
            <person name="Choi Y."/>
            <person name="Kwon S.-W."/>
            <person name="Kim Y."/>
        </authorList>
    </citation>
    <scope>NUCLEOTIDE SEQUENCE</scope>
    <source>
        <strain evidence="1">KACC 23697</strain>
    </source>
</reference>
<proteinExistence type="predicted"/>
<dbReference type="InterPro" id="IPR036116">
    <property type="entry name" value="FN3_sf"/>
</dbReference>
<dbReference type="AlphaFoldDB" id="A0AAU7K6D3"/>
<protein>
    <recommendedName>
        <fullName evidence="2">Fibronectin type-III domain-containing protein</fullName>
    </recommendedName>
</protein>
<name>A0AAU7K6D3_9SPHI</name>
<dbReference type="InterPro" id="IPR013783">
    <property type="entry name" value="Ig-like_fold"/>
</dbReference>
<dbReference type="RefSeq" id="WP_406825643.1">
    <property type="nucleotide sequence ID" value="NZ_CP157485.1"/>
</dbReference>
<dbReference type="Gene3D" id="2.60.40.10">
    <property type="entry name" value="Immunoglobulins"/>
    <property type="match status" value="1"/>
</dbReference>
<dbReference type="SUPFAM" id="SSF49265">
    <property type="entry name" value="Fibronectin type III"/>
    <property type="match status" value="1"/>
</dbReference>
<sequence>MIVILLSAGCKKNNPETIDPDPVNPLGAVTLSLPEQNSICTTGTVISPVQSNVELRWENVANATKYVVTVKDLLTGTNSTFTTDKNVYIATLSRNTPYAWDVTAQGVTSDKTSKSVTWKFYNAGDGVISYVPFPADHLIPAINQIVTATNGKITLSWTGSDADNDILNYDIYLGTTTSPSLFKKEVLESKLENVELTGKLTYYWKVITRDRNGNTSESDMIRFAVN</sequence>
<accession>A0AAU7K6D3</accession>
<organism evidence="1">
    <name type="scientific">Pedobacter sp. KACC 23697</name>
    <dbReference type="NCBI Taxonomy" id="3149230"/>
    <lineage>
        <taxon>Bacteria</taxon>
        <taxon>Pseudomonadati</taxon>
        <taxon>Bacteroidota</taxon>
        <taxon>Sphingobacteriia</taxon>
        <taxon>Sphingobacteriales</taxon>
        <taxon>Sphingobacteriaceae</taxon>
        <taxon>Pedobacter</taxon>
    </lineage>
</organism>
<evidence type="ECO:0000313" key="1">
    <source>
        <dbReference type="EMBL" id="XBO48257.1"/>
    </source>
</evidence>
<gene>
    <name evidence="1" type="ORF">ABEG20_01415</name>
</gene>
<evidence type="ECO:0008006" key="2">
    <source>
        <dbReference type="Google" id="ProtNLM"/>
    </source>
</evidence>
<dbReference type="EMBL" id="CP157485">
    <property type="protein sequence ID" value="XBO48257.1"/>
    <property type="molecule type" value="Genomic_DNA"/>
</dbReference>